<dbReference type="RefSeq" id="WP_201311331.1">
    <property type="nucleotide sequence ID" value="NZ_BLYI01000043.1"/>
</dbReference>
<comment type="caution">
    <text evidence="1">The sequence shown here is derived from an EMBL/GenBank/DDBJ whole genome shotgun (WGS) entry which is preliminary data.</text>
</comment>
<evidence type="ECO:0000313" key="1">
    <source>
        <dbReference type="EMBL" id="GFO85631.1"/>
    </source>
</evidence>
<protein>
    <submittedName>
        <fullName evidence="1">Uncharacterized protein</fullName>
    </submittedName>
</protein>
<keyword evidence="2" id="KW-1185">Reference proteome</keyword>
<reference evidence="1" key="1">
    <citation type="submission" date="2020-06" db="EMBL/GenBank/DDBJ databases">
        <title>Characterization of fructooligosaccharide metabolism and fructooligosaccharide-degrading enzymes in human commensal butyrate producers.</title>
        <authorList>
            <person name="Tanno H."/>
            <person name="Fujii T."/>
            <person name="Hirano K."/>
            <person name="Maeno S."/>
            <person name="Tonozuka T."/>
            <person name="Sakamoto M."/>
            <person name="Ohkuma M."/>
            <person name="Tochio T."/>
            <person name="Endo A."/>
        </authorList>
    </citation>
    <scope>NUCLEOTIDE SEQUENCE</scope>
    <source>
        <strain evidence="1">JCM 17466</strain>
    </source>
</reference>
<evidence type="ECO:0000313" key="2">
    <source>
        <dbReference type="Proteomes" id="UP000613208"/>
    </source>
</evidence>
<dbReference type="EMBL" id="BLYI01000043">
    <property type="protein sequence ID" value="GFO85631.1"/>
    <property type="molecule type" value="Genomic_DNA"/>
</dbReference>
<sequence>MMEKQIEVPKKILNFLTGIYYEYNEDKDSRKKKIFDRAFNMAYKDMATHTVAYHKDRVEYKDYIEGDSKRAASNRENVKVAIKNYIKSSFIKEENYSLTELFSINSKFDFDEWHKKLCKKIVDIDCDVEGLEAKDKMKSTVKISKLLGHIDENITCKVFTYGQAQKLVNMMIKYIYIYYKCEGWNDLDYLVPYFHVPIDSYVLMAFLGKDKYKEKSWSKFVDYEKNYMSCQREIEKFVKDKKVYPNAFLWELTEWPFGINL</sequence>
<dbReference type="AlphaFoldDB" id="A0A916QAJ5"/>
<gene>
    <name evidence="1" type="ORF">ANBU17_19780</name>
</gene>
<accession>A0A916QAJ5</accession>
<organism evidence="1 2">
    <name type="scientific">Anaerostipes butyraticus</name>
    <dbReference type="NCBI Taxonomy" id="645466"/>
    <lineage>
        <taxon>Bacteria</taxon>
        <taxon>Bacillati</taxon>
        <taxon>Bacillota</taxon>
        <taxon>Clostridia</taxon>
        <taxon>Lachnospirales</taxon>
        <taxon>Lachnospiraceae</taxon>
        <taxon>Anaerostipes</taxon>
    </lineage>
</organism>
<proteinExistence type="predicted"/>
<dbReference type="Proteomes" id="UP000613208">
    <property type="component" value="Unassembled WGS sequence"/>
</dbReference>
<name>A0A916QAJ5_9FIRM</name>